<dbReference type="EnsemblMetazoa" id="CLYHEMT023885.1">
    <property type="protein sequence ID" value="CLYHEMP023885.1"/>
    <property type="gene ID" value="CLYHEMG023885"/>
</dbReference>
<keyword evidence="3" id="KW-1185">Reference proteome</keyword>
<protein>
    <submittedName>
        <fullName evidence="2">Uncharacterized protein</fullName>
    </submittedName>
</protein>
<evidence type="ECO:0000256" key="1">
    <source>
        <dbReference type="SAM" id="MobiDB-lite"/>
    </source>
</evidence>
<sequence length="112" mass="12374">LSLLQEINIDDEIPIELEASSFQSREVLIPDDISDGDLNSIGFDELEKQTIPDIDFTITQQDDSEDNENCKDDDNSDGEPSNKKLKTVLTLPTESYLAPLELKGGAHSAPRV</sequence>
<proteinExistence type="predicted"/>
<dbReference type="AlphaFoldDB" id="A0A7M5XJF4"/>
<reference evidence="2" key="1">
    <citation type="submission" date="2021-01" db="UniProtKB">
        <authorList>
            <consortium name="EnsemblMetazoa"/>
        </authorList>
    </citation>
    <scope>IDENTIFICATION</scope>
</reference>
<dbReference type="Proteomes" id="UP000594262">
    <property type="component" value="Unplaced"/>
</dbReference>
<accession>A0A7M5XJF4</accession>
<evidence type="ECO:0000313" key="2">
    <source>
        <dbReference type="EnsemblMetazoa" id="CLYHEMP023885.1"/>
    </source>
</evidence>
<organism evidence="2 3">
    <name type="scientific">Clytia hemisphaerica</name>
    <dbReference type="NCBI Taxonomy" id="252671"/>
    <lineage>
        <taxon>Eukaryota</taxon>
        <taxon>Metazoa</taxon>
        <taxon>Cnidaria</taxon>
        <taxon>Hydrozoa</taxon>
        <taxon>Hydroidolina</taxon>
        <taxon>Leptothecata</taxon>
        <taxon>Obeliida</taxon>
        <taxon>Clytiidae</taxon>
        <taxon>Clytia</taxon>
    </lineage>
</organism>
<name>A0A7M5XJF4_9CNID</name>
<feature type="region of interest" description="Disordered" evidence="1">
    <location>
        <begin position="58"/>
        <end position="87"/>
    </location>
</feature>
<evidence type="ECO:0000313" key="3">
    <source>
        <dbReference type="Proteomes" id="UP000594262"/>
    </source>
</evidence>